<dbReference type="KEGG" id="gfe:Gferi_10400"/>
<dbReference type="AlphaFoldDB" id="A0A1D8GGC1"/>
<reference evidence="1 2" key="1">
    <citation type="submission" date="2016-09" db="EMBL/GenBank/DDBJ databases">
        <title>Genomic analysis reveals versatility of anaerobic energy metabolism of Geosporobacter ferrireducens IRF9 of phylum Firmicutes.</title>
        <authorList>
            <person name="Kim S.-J."/>
        </authorList>
    </citation>
    <scope>NUCLEOTIDE SEQUENCE [LARGE SCALE GENOMIC DNA]</scope>
    <source>
        <strain evidence="1 2">IRF9</strain>
    </source>
</reference>
<evidence type="ECO:0000313" key="2">
    <source>
        <dbReference type="Proteomes" id="UP000095743"/>
    </source>
</evidence>
<dbReference type="STRING" id="1424294.Gferi_10400"/>
<dbReference type="RefSeq" id="WP_069976182.1">
    <property type="nucleotide sequence ID" value="NZ_VENK01000034.1"/>
</dbReference>
<dbReference type="Proteomes" id="UP000095743">
    <property type="component" value="Chromosome"/>
</dbReference>
<accession>A0A1D8GGC1</accession>
<keyword evidence="2" id="KW-1185">Reference proteome</keyword>
<gene>
    <name evidence="1" type="ORF">Gferi_10400</name>
</gene>
<dbReference type="EMBL" id="CP017269">
    <property type="protein sequence ID" value="AOT69958.1"/>
    <property type="molecule type" value="Genomic_DNA"/>
</dbReference>
<protein>
    <submittedName>
        <fullName evidence="1">Uncharacterized protein</fullName>
    </submittedName>
</protein>
<organism evidence="1 2">
    <name type="scientific">Geosporobacter ferrireducens</name>
    <dbReference type="NCBI Taxonomy" id="1424294"/>
    <lineage>
        <taxon>Bacteria</taxon>
        <taxon>Bacillati</taxon>
        <taxon>Bacillota</taxon>
        <taxon>Clostridia</taxon>
        <taxon>Peptostreptococcales</taxon>
        <taxon>Thermotaleaceae</taxon>
        <taxon>Geosporobacter</taxon>
    </lineage>
</organism>
<proteinExistence type="predicted"/>
<sequence>MGQNKIMGMMNDMLGKTFNFFSCSRIWRITLILLIFVLLVFSLLFRSEINNFFLKYKNYTSNNVLVTEDILMRDISIIKAKEGVQGQVLLLKNDKEDLHKLRDELFFDNNMDIKDGNIIHVAINNRVFVNSQKPVEVRFIVRTMLYLRERETSDVVGNIVGIAGGFNRNAIERFEGSQLIKMSVEEFEELYKEANVSGLDTKKQIDILTDLWINKTGYWRRGLFGKEEK</sequence>
<name>A0A1D8GGC1_9FIRM</name>
<evidence type="ECO:0000313" key="1">
    <source>
        <dbReference type="EMBL" id="AOT69958.1"/>
    </source>
</evidence>